<accession>A0ACB7SJ68</accession>
<dbReference type="Proteomes" id="UP000821845">
    <property type="component" value="Chromosome 4"/>
</dbReference>
<keyword evidence="2" id="KW-1185">Reference proteome</keyword>
<comment type="caution">
    <text evidence="1">The sequence shown here is derived from an EMBL/GenBank/DDBJ whole genome shotgun (WGS) entry which is preliminary data.</text>
</comment>
<evidence type="ECO:0000313" key="2">
    <source>
        <dbReference type="Proteomes" id="UP000821845"/>
    </source>
</evidence>
<dbReference type="EMBL" id="CM023484">
    <property type="protein sequence ID" value="KAH6934011.1"/>
    <property type="molecule type" value="Genomic_DNA"/>
</dbReference>
<reference evidence="1" key="1">
    <citation type="submission" date="2020-05" db="EMBL/GenBank/DDBJ databases">
        <title>Large-scale comparative analyses of tick genomes elucidate their genetic diversity and vector capacities.</title>
        <authorList>
            <person name="Jia N."/>
            <person name="Wang J."/>
            <person name="Shi W."/>
            <person name="Du L."/>
            <person name="Sun Y."/>
            <person name="Zhan W."/>
            <person name="Jiang J."/>
            <person name="Wang Q."/>
            <person name="Zhang B."/>
            <person name="Ji P."/>
            <person name="Sakyi L.B."/>
            <person name="Cui X."/>
            <person name="Yuan T."/>
            <person name="Jiang B."/>
            <person name="Yang W."/>
            <person name="Lam T.T.-Y."/>
            <person name="Chang Q."/>
            <person name="Ding S."/>
            <person name="Wang X."/>
            <person name="Zhu J."/>
            <person name="Ruan X."/>
            <person name="Zhao L."/>
            <person name="Wei J."/>
            <person name="Que T."/>
            <person name="Du C."/>
            <person name="Cheng J."/>
            <person name="Dai P."/>
            <person name="Han X."/>
            <person name="Huang E."/>
            <person name="Gao Y."/>
            <person name="Liu J."/>
            <person name="Shao H."/>
            <person name="Ye R."/>
            <person name="Li L."/>
            <person name="Wei W."/>
            <person name="Wang X."/>
            <person name="Wang C."/>
            <person name="Yang T."/>
            <person name="Huo Q."/>
            <person name="Li W."/>
            <person name="Guo W."/>
            <person name="Chen H."/>
            <person name="Zhou L."/>
            <person name="Ni X."/>
            <person name="Tian J."/>
            <person name="Zhou Y."/>
            <person name="Sheng Y."/>
            <person name="Liu T."/>
            <person name="Pan Y."/>
            <person name="Xia L."/>
            <person name="Li J."/>
            <person name="Zhao F."/>
            <person name="Cao W."/>
        </authorList>
    </citation>
    <scope>NUCLEOTIDE SEQUENCE</scope>
    <source>
        <strain evidence="1">Hyas-2018</strain>
    </source>
</reference>
<name>A0ACB7SJ68_HYAAI</name>
<evidence type="ECO:0000313" key="1">
    <source>
        <dbReference type="EMBL" id="KAH6934011.1"/>
    </source>
</evidence>
<proteinExistence type="predicted"/>
<organism evidence="1 2">
    <name type="scientific">Hyalomma asiaticum</name>
    <name type="common">Tick</name>
    <dbReference type="NCBI Taxonomy" id="266040"/>
    <lineage>
        <taxon>Eukaryota</taxon>
        <taxon>Metazoa</taxon>
        <taxon>Ecdysozoa</taxon>
        <taxon>Arthropoda</taxon>
        <taxon>Chelicerata</taxon>
        <taxon>Arachnida</taxon>
        <taxon>Acari</taxon>
        <taxon>Parasitiformes</taxon>
        <taxon>Ixodida</taxon>
        <taxon>Ixodoidea</taxon>
        <taxon>Ixodidae</taxon>
        <taxon>Hyalomminae</taxon>
        <taxon>Hyalomma</taxon>
    </lineage>
</organism>
<protein>
    <submittedName>
        <fullName evidence="1">Uncharacterized protein</fullName>
    </submittedName>
</protein>
<sequence length="229" mass="23523">MSRSTALPSDVSSMRNKSPAFAAEEQLPSTAGHSGARGSSGSRSSTPPVKPRLSGHRSRSRGRSKSRSVSRALSGFSVGQQRKRKSTLSWADTVSGGSGMGPSRGPRDPLPGHVRDAEVARLRKEDADLKEMVRKMAGEMTEIKILVITQSVSAKAPVPIANEVPAPASDSSGAPKRRAVCSKDESGIAAIAANEEATARANSAPGNAANEEARISDAALGSLAGGGLG</sequence>
<gene>
    <name evidence="1" type="ORF">HPB50_019478</name>
</gene>